<evidence type="ECO:0000313" key="5">
    <source>
        <dbReference type="Proteomes" id="UP000639643"/>
    </source>
</evidence>
<keyword evidence="2" id="KW-0560">Oxidoreductase</keyword>
<dbReference type="InterPro" id="IPR026992">
    <property type="entry name" value="DIOX_N"/>
</dbReference>
<evidence type="ECO:0000256" key="1">
    <source>
        <dbReference type="ARBA" id="ARBA00008056"/>
    </source>
</evidence>
<dbReference type="Pfam" id="PF14226">
    <property type="entry name" value="DIOX_N"/>
    <property type="match status" value="1"/>
</dbReference>
<dbReference type="InterPro" id="IPR005123">
    <property type="entry name" value="Oxoglu/Fe-dep_dioxygenase_dom"/>
</dbReference>
<feature type="domain" description="Fe2OG dioxygenase" evidence="3">
    <location>
        <begin position="199"/>
        <end position="298"/>
    </location>
</feature>
<dbReference type="GO" id="GO:0046872">
    <property type="term" value="F:metal ion binding"/>
    <property type="evidence" value="ECO:0007669"/>
    <property type="project" value="UniProtKB-KW"/>
</dbReference>
<reference evidence="4" key="1">
    <citation type="journal article" date="2020" name="Phytopathology">
        <title>Genome Sequence Resources of Colletotrichum truncatum, C. plurivorum, C. musicola, and C. sojae: Four Species Pathogenic to Soybean (Glycine max).</title>
        <authorList>
            <person name="Rogerio F."/>
            <person name="Boufleur T.R."/>
            <person name="Ciampi-Guillardi M."/>
            <person name="Sukno S.A."/>
            <person name="Thon M.R."/>
            <person name="Massola Junior N.S."/>
            <person name="Baroncelli R."/>
        </authorList>
    </citation>
    <scope>NUCLEOTIDE SEQUENCE</scope>
    <source>
        <strain evidence="4">LFN0074</strain>
    </source>
</reference>
<dbReference type="OrthoDB" id="406156at2759"/>
<dbReference type="GO" id="GO:0016491">
    <property type="term" value="F:oxidoreductase activity"/>
    <property type="evidence" value="ECO:0007669"/>
    <property type="project" value="UniProtKB-KW"/>
</dbReference>
<evidence type="ECO:0000259" key="3">
    <source>
        <dbReference type="PROSITE" id="PS51471"/>
    </source>
</evidence>
<dbReference type="AlphaFoldDB" id="A0A8H6JTS6"/>
<accession>A0A8H6JTS6</accession>
<dbReference type="GO" id="GO:0044283">
    <property type="term" value="P:small molecule biosynthetic process"/>
    <property type="evidence" value="ECO:0007669"/>
    <property type="project" value="UniProtKB-ARBA"/>
</dbReference>
<dbReference type="Gene3D" id="2.60.120.330">
    <property type="entry name" value="B-lactam Antibiotic, Isopenicillin N Synthase, Chain"/>
    <property type="match status" value="1"/>
</dbReference>
<dbReference type="InterPro" id="IPR044861">
    <property type="entry name" value="IPNS-like_FE2OG_OXY"/>
</dbReference>
<protein>
    <submittedName>
        <fullName evidence="4">2og-fe oxygenase</fullName>
    </submittedName>
</protein>
<dbReference type="PRINTS" id="PR00682">
    <property type="entry name" value="IPNSYNTHASE"/>
</dbReference>
<dbReference type="EMBL" id="WIGM01000629">
    <property type="protein sequence ID" value="KAF6818691.1"/>
    <property type="molecule type" value="Genomic_DNA"/>
</dbReference>
<name>A0A8H6JTS6_9PEZI</name>
<dbReference type="InterPro" id="IPR050231">
    <property type="entry name" value="Iron_ascorbate_oxido_reductase"/>
</dbReference>
<dbReference type="SUPFAM" id="SSF51197">
    <property type="entry name" value="Clavaminate synthase-like"/>
    <property type="match status" value="1"/>
</dbReference>
<dbReference type="Proteomes" id="UP000639643">
    <property type="component" value="Unassembled WGS sequence"/>
</dbReference>
<keyword evidence="2" id="KW-0408">Iron</keyword>
<organism evidence="4 5">
    <name type="scientific">Colletotrichum musicola</name>
    <dbReference type="NCBI Taxonomy" id="2175873"/>
    <lineage>
        <taxon>Eukaryota</taxon>
        <taxon>Fungi</taxon>
        <taxon>Dikarya</taxon>
        <taxon>Ascomycota</taxon>
        <taxon>Pezizomycotina</taxon>
        <taxon>Sordariomycetes</taxon>
        <taxon>Hypocreomycetidae</taxon>
        <taxon>Glomerellales</taxon>
        <taxon>Glomerellaceae</taxon>
        <taxon>Colletotrichum</taxon>
        <taxon>Colletotrichum orchidearum species complex</taxon>
    </lineage>
</organism>
<keyword evidence="2" id="KW-0479">Metal-binding</keyword>
<dbReference type="InterPro" id="IPR027443">
    <property type="entry name" value="IPNS-like_sf"/>
</dbReference>
<comment type="similarity">
    <text evidence="1 2">Belongs to the iron/ascorbate-dependent oxidoreductase family.</text>
</comment>
<proteinExistence type="inferred from homology"/>
<evidence type="ECO:0000313" key="4">
    <source>
        <dbReference type="EMBL" id="KAF6818691.1"/>
    </source>
</evidence>
<comment type="caution">
    <text evidence="4">The sequence shown here is derived from an EMBL/GenBank/DDBJ whole genome shotgun (WGS) entry which is preliminary data.</text>
</comment>
<dbReference type="PROSITE" id="PS51471">
    <property type="entry name" value="FE2OG_OXY"/>
    <property type="match status" value="1"/>
</dbReference>
<keyword evidence="5" id="KW-1185">Reference proteome</keyword>
<evidence type="ECO:0000256" key="2">
    <source>
        <dbReference type="RuleBase" id="RU003682"/>
    </source>
</evidence>
<sequence length="358" mass="40677">MTQATRSFIPEFEQCPPTAEQLEYIDLVNLDFSEYEDPTTRQHLVGGLLDGVTTHGFLTISNHGIPEELYSLQVDIAHALLTIPAEEKKPYEATPEQDARGQYAGFKPSGVLSSREGFHKTLDHYDIPAYNPANREHPPLLQQHMDRVTELMRMMRHDVLQKLLVLVSMVLEVPEDRILSTHTTTDTSEYLRYLLYSPRPTSCADNSNQYRDLYLGGHTDWGSFTLLFSQPVSALQIKTSSGEWEWVKYIPGALIVNVGEALELLTGGLFKASIHRVVKPPADQETAKRIGVVYFARPSNGQRLEPVDSPMLRRLGIDKPVDEKIYTMLEYFYARKHGYKRLDFGRGRPKPEACQVKV</sequence>
<gene>
    <name evidence="4" type="ORF">CMUS01_11872</name>
</gene>
<dbReference type="Pfam" id="PF03171">
    <property type="entry name" value="2OG-FeII_Oxy"/>
    <property type="match status" value="1"/>
</dbReference>
<dbReference type="PANTHER" id="PTHR47990">
    <property type="entry name" value="2-OXOGLUTARATE (2OG) AND FE(II)-DEPENDENT OXYGENASE SUPERFAMILY PROTEIN-RELATED"/>
    <property type="match status" value="1"/>
</dbReference>